<dbReference type="PANTHER" id="PTHR30532">
    <property type="entry name" value="IRON III DICITRATE-BINDING PERIPLASMIC PROTEIN"/>
    <property type="match status" value="1"/>
</dbReference>
<evidence type="ECO:0000259" key="8">
    <source>
        <dbReference type="PROSITE" id="PS01124"/>
    </source>
</evidence>
<reference evidence="10 11" key="1">
    <citation type="submission" date="2019-05" db="EMBL/GenBank/DDBJ databases">
        <title>We sequenced the genome of Paenibacillus hemerocallicola KCTC 33185 for further insight into its adaptation and study the phylogeny of Paenibacillus.</title>
        <authorList>
            <person name="Narsing Rao M.P."/>
        </authorList>
    </citation>
    <scope>NUCLEOTIDE SEQUENCE [LARGE SCALE GENOMIC DNA]</scope>
    <source>
        <strain evidence="10 11">KCTC 33185</strain>
    </source>
</reference>
<evidence type="ECO:0000256" key="5">
    <source>
        <dbReference type="ARBA" id="ARBA00023015"/>
    </source>
</evidence>
<feature type="domain" description="Fe/B12 periplasmic-binding" evidence="9">
    <location>
        <begin position="413"/>
        <end position="683"/>
    </location>
</feature>
<keyword evidence="3" id="KW-0813">Transport</keyword>
<dbReference type="GO" id="GO:0030288">
    <property type="term" value="C:outer membrane-bounded periplasmic space"/>
    <property type="evidence" value="ECO:0007669"/>
    <property type="project" value="TreeGrafter"/>
</dbReference>
<dbReference type="InterPro" id="IPR018060">
    <property type="entry name" value="HTH_AraC"/>
</dbReference>
<keyword evidence="11" id="KW-1185">Reference proteome</keyword>
<dbReference type="InterPro" id="IPR002491">
    <property type="entry name" value="ABC_transptr_periplasmic_BD"/>
</dbReference>
<evidence type="ECO:0000313" key="11">
    <source>
        <dbReference type="Proteomes" id="UP000307943"/>
    </source>
</evidence>
<evidence type="ECO:0000256" key="2">
    <source>
        <dbReference type="ARBA" id="ARBA00008814"/>
    </source>
</evidence>
<evidence type="ECO:0000256" key="7">
    <source>
        <dbReference type="ARBA" id="ARBA00023163"/>
    </source>
</evidence>
<dbReference type="Pfam" id="PF01497">
    <property type="entry name" value="Peripla_BP_2"/>
    <property type="match status" value="1"/>
</dbReference>
<evidence type="ECO:0000256" key="6">
    <source>
        <dbReference type="ARBA" id="ARBA00023125"/>
    </source>
</evidence>
<keyword evidence="7" id="KW-0804">Transcription</keyword>
<keyword evidence="4" id="KW-0732">Signal</keyword>
<feature type="domain" description="HTH araC/xylS-type" evidence="8">
    <location>
        <begin position="197"/>
        <end position="295"/>
    </location>
</feature>
<dbReference type="Pfam" id="PF12833">
    <property type="entry name" value="HTH_18"/>
    <property type="match status" value="1"/>
</dbReference>
<dbReference type="EMBL" id="VDCQ01000056">
    <property type="protein sequence ID" value="TNJ62595.1"/>
    <property type="molecule type" value="Genomic_DNA"/>
</dbReference>
<dbReference type="GO" id="GO:0003700">
    <property type="term" value="F:DNA-binding transcription factor activity"/>
    <property type="evidence" value="ECO:0007669"/>
    <property type="project" value="InterPro"/>
</dbReference>
<keyword evidence="6" id="KW-0238">DNA-binding</keyword>
<evidence type="ECO:0000313" key="10">
    <source>
        <dbReference type="EMBL" id="TNJ62595.1"/>
    </source>
</evidence>
<dbReference type="GO" id="GO:0043565">
    <property type="term" value="F:sequence-specific DNA binding"/>
    <property type="evidence" value="ECO:0007669"/>
    <property type="project" value="InterPro"/>
</dbReference>
<dbReference type="InterPro" id="IPR009057">
    <property type="entry name" value="Homeodomain-like_sf"/>
</dbReference>
<sequence>MIIDYNNPNSANGNREVRALNWDEQMLLWNQAAASILDIRHIVLWEGQDLLSYQLPANMFLLVVSGSAYVRIDEHKCYLKRHHLLHAGKGMNVDIMPAKHEFSYYLVYYKAVLPASAASGVANGMVMKAQPFRLFYHVILPEPGLVHGQVRRMYEEWQQSGVLAQIRMKSMLFELIYVLFGQLQNSKDRGSPSDLVAYALRYIHEHYAEAVSMDQLAELLGCSSSYMYRLFKAEIGKSPNDYIIGIRLEQARQYLLTTQLNLREIAQSVGYSDVYYFSRLFKKQFGISPLQSRKRESEHSALHRNPLNTSVSSIVPSMPLSYNHNVNENDYHQQEGEIPLLSNNHPKSSMTALVMLCLSLLISACQAGSGNVGSESKGSTASSTAGAANSAAASKEAEPSSATRLYKHKFGETAIPANPKRIVTAYHLGHMLALDVRPLGAATYILQYSQKAMDTTGVVDLGAPLNLERIADLEPDLIILIEAYLEPSGGYEGFNKIAPTVVLEANQDPVKDIRLIGDLLGKQDKAEQWITQYQAKIAQTKERVQQRFDPNETFTILNVRSEKSRMIYRDRNMGGNILYSYWGLKPQAKVLKDVIQGIDDESSYLSIAEEAIPEYVGDHLIVAAAPGAQGSVDKLMASGLWKNLDAVKNNRVYRIDFDQFLFNDPIFAMKQVDILADALTKNR</sequence>
<organism evidence="10 11">
    <name type="scientific">Paenibacillus hemerocallicola</name>
    <dbReference type="NCBI Taxonomy" id="1172614"/>
    <lineage>
        <taxon>Bacteria</taxon>
        <taxon>Bacillati</taxon>
        <taxon>Bacillota</taxon>
        <taxon>Bacilli</taxon>
        <taxon>Bacillales</taxon>
        <taxon>Paenibacillaceae</taxon>
        <taxon>Paenibacillus</taxon>
    </lineage>
</organism>
<accession>A0A5C4T1B2</accession>
<dbReference type="Gene3D" id="1.10.10.60">
    <property type="entry name" value="Homeodomain-like"/>
    <property type="match status" value="2"/>
</dbReference>
<dbReference type="PRINTS" id="PR00032">
    <property type="entry name" value="HTHARAC"/>
</dbReference>
<dbReference type="PROSITE" id="PS01124">
    <property type="entry name" value="HTH_ARAC_FAMILY_2"/>
    <property type="match status" value="1"/>
</dbReference>
<name>A0A5C4T1B2_9BACL</name>
<dbReference type="SUPFAM" id="SSF46689">
    <property type="entry name" value="Homeodomain-like"/>
    <property type="match status" value="2"/>
</dbReference>
<dbReference type="GO" id="GO:1901678">
    <property type="term" value="P:iron coordination entity transport"/>
    <property type="evidence" value="ECO:0007669"/>
    <property type="project" value="UniProtKB-ARBA"/>
</dbReference>
<dbReference type="OrthoDB" id="2652069at2"/>
<comment type="subcellular location">
    <subcellularLocation>
        <location evidence="1">Cell envelope</location>
    </subcellularLocation>
</comment>
<dbReference type="PROSITE" id="PS00041">
    <property type="entry name" value="HTH_ARAC_FAMILY_1"/>
    <property type="match status" value="1"/>
</dbReference>
<keyword evidence="5" id="KW-0805">Transcription regulation</keyword>
<evidence type="ECO:0000256" key="4">
    <source>
        <dbReference type="ARBA" id="ARBA00022729"/>
    </source>
</evidence>
<evidence type="ECO:0000256" key="3">
    <source>
        <dbReference type="ARBA" id="ARBA00022448"/>
    </source>
</evidence>
<dbReference type="Gene3D" id="3.40.50.1980">
    <property type="entry name" value="Nitrogenase molybdenum iron protein domain"/>
    <property type="match status" value="2"/>
</dbReference>
<dbReference type="InterPro" id="IPR018062">
    <property type="entry name" value="HTH_AraC-typ_CS"/>
</dbReference>
<evidence type="ECO:0000256" key="1">
    <source>
        <dbReference type="ARBA" id="ARBA00004196"/>
    </source>
</evidence>
<dbReference type="InterPro" id="IPR020449">
    <property type="entry name" value="Tscrpt_reg_AraC-type_HTH"/>
</dbReference>
<comment type="caution">
    <text evidence="10">The sequence shown here is derived from an EMBL/GenBank/DDBJ whole genome shotgun (WGS) entry which is preliminary data.</text>
</comment>
<dbReference type="PROSITE" id="PS50983">
    <property type="entry name" value="FE_B12_PBP"/>
    <property type="match status" value="1"/>
</dbReference>
<dbReference type="Proteomes" id="UP000307943">
    <property type="component" value="Unassembled WGS sequence"/>
</dbReference>
<evidence type="ECO:0000259" key="9">
    <source>
        <dbReference type="PROSITE" id="PS50983"/>
    </source>
</evidence>
<gene>
    <name evidence="10" type="ORF">FE784_29685</name>
</gene>
<comment type="similarity">
    <text evidence="2">Belongs to the bacterial solute-binding protein 8 family.</text>
</comment>
<dbReference type="SUPFAM" id="SSF53807">
    <property type="entry name" value="Helical backbone' metal receptor"/>
    <property type="match status" value="1"/>
</dbReference>
<dbReference type="PANTHER" id="PTHR30532:SF26">
    <property type="entry name" value="IRON(3+)-HYDROXAMATE-BINDING PROTEIN FHUD"/>
    <property type="match status" value="1"/>
</dbReference>
<proteinExistence type="inferred from homology"/>
<dbReference type="InterPro" id="IPR051313">
    <property type="entry name" value="Bact_iron-sidero_bind"/>
</dbReference>
<dbReference type="SMART" id="SM00342">
    <property type="entry name" value="HTH_ARAC"/>
    <property type="match status" value="1"/>
</dbReference>
<dbReference type="AlphaFoldDB" id="A0A5C4T1B2"/>
<protein>
    <submittedName>
        <fullName evidence="10">AraC family transcriptional regulator</fullName>
    </submittedName>
</protein>